<accession>A0A0H2STW6</accession>
<dbReference type="FunCoup" id="A0A0H2STW6">
    <property type="interactions" value="180"/>
</dbReference>
<dbReference type="PRINTS" id="PR00625">
    <property type="entry name" value="JDOMAIN"/>
</dbReference>
<feature type="compositionally biased region" description="Basic and acidic residues" evidence="1">
    <location>
        <begin position="27"/>
        <end position="36"/>
    </location>
</feature>
<dbReference type="SUPFAM" id="SSF46565">
    <property type="entry name" value="Chaperone J-domain"/>
    <property type="match status" value="1"/>
</dbReference>
<name>A0A0H2STW6_9AGAM</name>
<evidence type="ECO:0000313" key="5">
    <source>
        <dbReference type="Proteomes" id="UP000053477"/>
    </source>
</evidence>
<dbReference type="Gene3D" id="1.10.287.110">
    <property type="entry name" value="DnaJ domain"/>
    <property type="match status" value="1"/>
</dbReference>
<keyword evidence="2" id="KW-1133">Transmembrane helix</keyword>
<evidence type="ECO:0000256" key="2">
    <source>
        <dbReference type="SAM" id="Phobius"/>
    </source>
</evidence>
<dbReference type="OrthoDB" id="442087at2759"/>
<dbReference type="PANTHER" id="PTHR43948:SF21">
    <property type="entry name" value="DNAJ DOMAIN-CONTAINING PROTEIN"/>
    <property type="match status" value="1"/>
</dbReference>
<dbReference type="CDD" id="cd06257">
    <property type="entry name" value="DnaJ"/>
    <property type="match status" value="1"/>
</dbReference>
<feature type="region of interest" description="Disordered" evidence="1">
    <location>
        <begin position="27"/>
        <end position="48"/>
    </location>
</feature>
<dbReference type="SMART" id="SM00271">
    <property type="entry name" value="DnaJ"/>
    <property type="match status" value="1"/>
</dbReference>
<dbReference type="Pfam" id="PF00226">
    <property type="entry name" value="DnaJ"/>
    <property type="match status" value="1"/>
</dbReference>
<dbReference type="InterPro" id="IPR001623">
    <property type="entry name" value="DnaJ_domain"/>
</dbReference>
<dbReference type="AlphaFoldDB" id="A0A0H2STW6"/>
<dbReference type="PANTHER" id="PTHR43948">
    <property type="entry name" value="DNAJ HOMOLOG SUBFAMILY B"/>
    <property type="match status" value="1"/>
</dbReference>
<keyword evidence="2" id="KW-0472">Membrane</keyword>
<feature type="domain" description="J" evidence="3">
    <location>
        <begin position="5"/>
        <end position="75"/>
    </location>
</feature>
<keyword evidence="2" id="KW-0812">Transmembrane</keyword>
<evidence type="ECO:0000313" key="4">
    <source>
        <dbReference type="EMBL" id="KLO20566.1"/>
    </source>
</evidence>
<dbReference type="PROSITE" id="PS50076">
    <property type="entry name" value="DNAJ_2"/>
    <property type="match status" value="1"/>
</dbReference>
<feature type="non-terminal residue" evidence="4">
    <location>
        <position position="215"/>
    </location>
</feature>
<dbReference type="Proteomes" id="UP000053477">
    <property type="component" value="Unassembled WGS sequence"/>
</dbReference>
<sequence>STFPDYYDILSVSPDATDDDIRTAYKRESLRSHPDRLANATPQEKKRATERFQALADAYYVLRDPTRRKEYDSLRGTRPRSERTADPTSSANFFANFAQFFSGANAPAGGAGADAGGRPQRPDAEGVFGDVFEELLRPEVERHYPFWAWLGAFFGAGLGFIIANIPGLLAGGYAGNRLGAIRDAKGKSVAAVFSSLGGSQKAEILRALAMKVLGT</sequence>
<dbReference type="InterPro" id="IPR036869">
    <property type="entry name" value="J_dom_sf"/>
</dbReference>
<dbReference type="STRING" id="27342.A0A0H2STW6"/>
<proteinExistence type="predicted"/>
<dbReference type="InParanoid" id="A0A0H2STW6"/>
<gene>
    <name evidence="4" type="ORF">SCHPADRAFT_788450</name>
</gene>
<feature type="transmembrane region" description="Helical" evidence="2">
    <location>
        <begin position="146"/>
        <end position="169"/>
    </location>
</feature>
<reference evidence="4 5" key="1">
    <citation type="submission" date="2015-04" db="EMBL/GenBank/DDBJ databases">
        <title>Complete genome sequence of Schizopora paradoxa KUC8140, a cosmopolitan wood degrader in East Asia.</title>
        <authorList>
            <consortium name="DOE Joint Genome Institute"/>
            <person name="Min B."/>
            <person name="Park H."/>
            <person name="Jang Y."/>
            <person name="Kim J.-J."/>
            <person name="Kim K.H."/>
            <person name="Pangilinan J."/>
            <person name="Lipzen A."/>
            <person name="Riley R."/>
            <person name="Grigoriev I.V."/>
            <person name="Spatafora J.W."/>
            <person name="Choi I.-G."/>
        </authorList>
    </citation>
    <scope>NUCLEOTIDE SEQUENCE [LARGE SCALE GENOMIC DNA]</scope>
    <source>
        <strain evidence="4 5">KUC8140</strain>
    </source>
</reference>
<dbReference type="GO" id="GO:0005634">
    <property type="term" value="C:nucleus"/>
    <property type="evidence" value="ECO:0007669"/>
    <property type="project" value="TreeGrafter"/>
</dbReference>
<protein>
    <submittedName>
        <fullName evidence="4">DnaJ-domain-containing protein</fullName>
    </submittedName>
</protein>
<organism evidence="4 5">
    <name type="scientific">Schizopora paradoxa</name>
    <dbReference type="NCBI Taxonomy" id="27342"/>
    <lineage>
        <taxon>Eukaryota</taxon>
        <taxon>Fungi</taxon>
        <taxon>Dikarya</taxon>
        <taxon>Basidiomycota</taxon>
        <taxon>Agaricomycotina</taxon>
        <taxon>Agaricomycetes</taxon>
        <taxon>Hymenochaetales</taxon>
        <taxon>Schizoporaceae</taxon>
        <taxon>Schizopora</taxon>
    </lineage>
</organism>
<dbReference type="GO" id="GO:0044183">
    <property type="term" value="F:protein folding chaperone"/>
    <property type="evidence" value="ECO:0007669"/>
    <property type="project" value="TreeGrafter"/>
</dbReference>
<keyword evidence="5" id="KW-1185">Reference proteome</keyword>
<dbReference type="EMBL" id="KQ085882">
    <property type="protein sequence ID" value="KLO20566.1"/>
    <property type="molecule type" value="Genomic_DNA"/>
</dbReference>
<feature type="non-terminal residue" evidence="4">
    <location>
        <position position="1"/>
    </location>
</feature>
<evidence type="ECO:0000256" key="1">
    <source>
        <dbReference type="SAM" id="MobiDB-lite"/>
    </source>
</evidence>
<dbReference type="GO" id="GO:0051087">
    <property type="term" value="F:protein-folding chaperone binding"/>
    <property type="evidence" value="ECO:0007669"/>
    <property type="project" value="TreeGrafter"/>
</dbReference>
<evidence type="ECO:0000259" key="3">
    <source>
        <dbReference type="PROSITE" id="PS50076"/>
    </source>
</evidence>
<dbReference type="GO" id="GO:0051082">
    <property type="term" value="F:unfolded protein binding"/>
    <property type="evidence" value="ECO:0007669"/>
    <property type="project" value="TreeGrafter"/>
</dbReference>
<dbReference type="GO" id="GO:0005737">
    <property type="term" value="C:cytoplasm"/>
    <property type="evidence" value="ECO:0007669"/>
    <property type="project" value="TreeGrafter"/>
</dbReference>